<protein>
    <recommendedName>
        <fullName evidence="3">Methyltransferase domain-containing protein</fullName>
    </recommendedName>
</protein>
<dbReference type="STRING" id="1477437.SAMN05444682_108108"/>
<organism evidence="1 2">
    <name type="scientific">Parapedobacter indicus</name>
    <dbReference type="NCBI Taxonomy" id="1477437"/>
    <lineage>
        <taxon>Bacteria</taxon>
        <taxon>Pseudomonadati</taxon>
        <taxon>Bacteroidota</taxon>
        <taxon>Sphingobacteriia</taxon>
        <taxon>Sphingobacteriales</taxon>
        <taxon>Sphingobacteriaceae</taxon>
        <taxon>Parapedobacter</taxon>
    </lineage>
</organism>
<dbReference type="SUPFAM" id="SSF53335">
    <property type="entry name" value="S-adenosyl-L-methionine-dependent methyltransferases"/>
    <property type="match status" value="1"/>
</dbReference>
<dbReference type="OrthoDB" id="938855at2"/>
<evidence type="ECO:0008006" key="3">
    <source>
        <dbReference type="Google" id="ProtNLM"/>
    </source>
</evidence>
<name>A0A1I3PNM3_9SPHI</name>
<dbReference type="EMBL" id="FOQO01000008">
    <property type="protein sequence ID" value="SFJ23085.1"/>
    <property type="molecule type" value="Genomic_DNA"/>
</dbReference>
<evidence type="ECO:0000313" key="1">
    <source>
        <dbReference type="EMBL" id="SFJ23085.1"/>
    </source>
</evidence>
<gene>
    <name evidence="1" type="ORF">SAMN05444682_108108</name>
</gene>
<dbReference type="Gene3D" id="3.40.50.150">
    <property type="entry name" value="Vaccinia Virus protein VP39"/>
    <property type="match status" value="1"/>
</dbReference>
<sequence>MSIIAVRLQDYRAMLRAEIGTSLFRQLRFFRYYRRWKKSLKNPDVLNNQIPWINFPAIDFLERYHRPDMRVFEYGGGGSTLFWASRVKAVITVEHDEQWVIKLANKLQQLGITNAEVHHISAEPDSGFGRKRITSLTDCISDDPLHHGKHFKRYVNKILEFPDAYFDIVVVDGRARPSCVGIARLKVKPGGLLLLDNTERDYYLAEAWPLLRRQGWTRLDFFGPVPYLYHFCKTTAFLRKL</sequence>
<keyword evidence="2" id="KW-1185">Reference proteome</keyword>
<evidence type="ECO:0000313" key="2">
    <source>
        <dbReference type="Proteomes" id="UP000198670"/>
    </source>
</evidence>
<dbReference type="RefSeq" id="WP_090628620.1">
    <property type="nucleotide sequence ID" value="NZ_FOQO01000008.1"/>
</dbReference>
<dbReference type="InterPro" id="IPR029063">
    <property type="entry name" value="SAM-dependent_MTases_sf"/>
</dbReference>
<dbReference type="AlphaFoldDB" id="A0A1I3PNM3"/>
<reference evidence="1 2" key="1">
    <citation type="submission" date="2016-10" db="EMBL/GenBank/DDBJ databases">
        <authorList>
            <person name="de Groot N.N."/>
        </authorList>
    </citation>
    <scope>NUCLEOTIDE SEQUENCE [LARGE SCALE GENOMIC DNA]</scope>
    <source>
        <strain evidence="1 2">RK1</strain>
    </source>
</reference>
<proteinExistence type="predicted"/>
<dbReference type="Proteomes" id="UP000198670">
    <property type="component" value="Unassembled WGS sequence"/>
</dbReference>
<accession>A0A1I3PNM3</accession>